<dbReference type="InterPro" id="IPR017850">
    <property type="entry name" value="Alkaline_phosphatase_core_sf"/>
</dbReference>
<dbReference type="Pfam" id="PF01663">
    <property type="entry name" value="Phosphodiest"/>
    <property type="match status" value="1"/>
</dbReference>
<name>A0A076L9P1_9EURY</name>
<organism evidence="1 2">
    <name type="scientific">Methanocaldococcus bathoardescens</name>
    <dbReference type="NCBI Taxonomy" id="1301915"/>
    <lineage>
        <taxon>Archaea</taxon>
        <taxon>Methanobacteriati</taxon>
        <taxon>Methanobacteriota</taxon>
        <taxon>Methanomada group</taxon>
        <taxon>Methanococci</taxon>
        <taxon>Methanococcales</taxon>
        <taxon>Methanocaldococcaceae</taxon>
        <taxon>Methanocaldococcus</taxon>
    </lineage>
</organism>
<evidence type="ECO:0000313" key="2">
    <source>
        <dbReference type="Proteomes" id="UP000028781"/>
    </source>
</evidence>
<dbReference type="Proteomes" id="UP000028781">
    <property type="component" value="Chromosome"/>
</dbReference>
<dbReference type="PANTHER" id="PTHR10151:SF120">
    <property type="entry name" value="BIS(5'-ADENOSYL)-TRIPHOSPHATASE"/>
    <property type="match status" value="1"/>
</dbReference>
<dbReference type="AlphaFoldDB" id="A0A076L9P1"/>
<evidence type="ECO:0000313" key="1">
    <source>
        <dbReference type="EMBL" id="AIJ04926.1"/>
    </source>
</evidence>
<dbReference type="InterPro" id="IPR002591">
    <property type="entry name" value="Phosphodiest/P_Trfase"/>
</dbReference>
<dbReference type="Gene3D" id="3.40.720.10">
    <property type="entry name" value="Alkaline Phosphatase, subunit A"/>
    <property type="match status" value="2"/>
</dbReference>
<proteinExistence type="predicted"/>
<gene>
    <name evidence="1" type="ORF">JH146_0075</name>
</gene>
<sequence>MVRVVVIGLDGATWDLIKPWADTGELPTFKKLMENGAWGVLESTIPPITCPAWVSMLTGKNPGKLGIYYFRQPNWDTMQMENVKIDWDKYRPLWKILNYHGLVTNIINTPTATPKPNGYKGVYIHCPIMGSSDEEKFAYPEFVREKIKKIGYERIVTKPPEEIGEDEYISKVYEITKKKIAIAFDLFQNTKWDLFFFTIFYTDQMKHYFWHYMDPNHPKHKPSKYQNAILEFYKFIDTKLNDFLDSLTEEDILFLVSDHGHGGMYREVNYNIYFNEMGLLKFKGQTTKIVKHKKLYNLLRKLYSFRLIKVIVENINFMKRLKKEIRIDMENIDWNQTLAYNPTPNAIYINLIGREKYGIVDKKDYDIVREKVIAILKNLEDPNTNEKVVEKIWKKEEIYSGEYLEIMPDILIEPINETSYINYGFDNLWKGQTFSEPTPLTYSTHTLRGIFLAYGKGIKKGYKIENAKIYDIVPTILHIFGLPIPNDMDGRVLMEIFEKDSEFVKREPKYVDPSYYEKKQEDEKLKKAIKNLKLKGKI</sequence>
<dbReference type="SUPFAM" id="SSF53649">
    <property type="entry name" value="Alkaline phosphatase-like"/>
    <property type="match status" value="1"/>
</dbReference>
<dbReference type="STRING" id="1301915.JH146_0075"/>
<dbReference type="GeneID" id="24890666"/>
<keyword evidence="2" id="KW-1185">Reference proteome</keyword>
<dbReference type="HOGENOM" id="CLU_024306_0_0_2"/>
<protein>
    <submittedName>
        <fullName evidence="1">Type I phosphodiesterase/nucleotide pyrophosphatase 2</fullName>
    </submittedName>
</protein>
<dbReference type="KEGG" id="mjh:JH146_0075"/>
<reference evidence="1 2" key="1">
    <citation type="journal article" date="2015" name="Int. J. Syst. Evol. Microbiol.">
        <title>M ethanocaldococcus bathoardescens sp. nov., a hyperthermophilic methanogen isolated from a volcanically active deep-sea hydrothermal vent.</title>
        <authorList>
            <person name="Stewart L.C."/>
            <person name="Jung J.H."/>
            <person name="Kim Y.T."/>
            <person name="Kwon S.W."/>
            <person name="Park C.S."/>
            <person name="Holden J.F."/>
        </authorList>
    </citation>
    <scope>NUCLEOTIDE SEQUENCE [LARGE SCALE GENOMIC DNA]</scope>
    <source>
        <strain evidence="1 2">JH146</strain>
    </source>
</reference>
<dbReference type="EMBL" id="CP009149">
    <property type="protein sequence ID" value="AIJ04926.1"/>
    <property type="molecule type" value="Genomic_DNA"/>
</dbReference>
<dbReference type="GO" id="GO:0016787">
    <property type="term" value="F:hydrolase activity"/>
    <property type="evidence" value="ECO:0007669"/>
    <property type="project" value="UniProtKB-ARBA"/>
</dbReference>
<accession>A0A076L9P1</accession>
<dbReference type="PANTHER" id="PTHR10151">
    <property type="entry name" value="ECTONUCLEOTIDE PYROPHOSPHATASE/PHOSPHODIESTERASE"/>
    <property type="match status" value="1"/>
</dbReference>
<dbReference type="OrthoDB" id="198670at2157"/>
<dbReference type="RefSeq" id="WP_048201142.1">
    <property type="nucleotide sequence ID" value="NZ_CP009149.1"/>
</dbReference>